<dbReference type="Gene3D" id="3.30.420.10">
    <property type="entry name" value="Ribonuclease H-like superfamily/Ribonuclease H"/>
    <property type="match status" value="1"/>
</dbReference>
<dbReference type="GO" id="GO:0003676">
    <property type="term" value="F:nucleic acid binding"/>
    <property type="evidence" value="ECO:0007669"/>
    <property type="project" value="InterPro"/>
</dbReference>
<protein>
    <submittedName>
        <fullName evidence="1">Transposable element Tcb2 transposase</fullName>
    </submittedName>
</protein>
<sequence length="164" mass="19077">MKSVHHGSLYNSRNMLNYLRSVGVIITKCVFFHLYADCNHCNPPGMKNVRGERRLRRNVRSHGSQELTQITTKFNDGHRIGFGIRQPTRVTLVNVCHQAARLAWARDYRDWSVKNWKRVAWIDESSFRLLNTNGKLIRWRKAHESMDHACPVGTLQGHDVSVRI</sequence>
<evidence type="ECO:0000313" key="2">
    <source>
        <dbReference type="Proteomes" id="UP000887159"/>
    </source>
</evidence>
<reference evidence="1" key="1">
    <citation type="submission" date="2020-08" db="EMBL/GenBank/DDBJ databases">
        <title>Multicomponent nature underlies the extraordinary mechanical properties of spider dragline silk.</title>
        <authorList>
            <person name="Kono N."/>
            <person name="Nakamura H."/>
            <person name="Mori M."/>
            <person name="Yoshida Y."/>
            <person name="Ohtoshi R."/>
            <person name="Malay A.D."/>
            <person name="Moran D.A.P."/>
            <person name="Tomita M."/>
            <person name="Numata K."/>
            <person name="Arakawa K."/>
        </authorList>
    </citation>
    <scope>NUCLEOTIDE SEQUENCE</scope>
</reference>
<gene>
    <name evidence="1" type="primary">TCB2_275</name>
    <name evidence="1" type="ORF">TNCV_1038581</name>
</gene>
<evidence type="ECO:0000313" key="1">
    <source>
        <dbReference type="EMBL" id="GFY23559.1"/>
    </source>
</evidence>
<dbReference type="InterPro" id="IPR036397">
    <property type="entry name" value="RNaseH_sf"/>
</dbReference>
<comment type="caution">
    <text evidence="1">The sequence shown here is derived from an EMBL/GenBank/DDBJ whole genome shotgun (WGS) entry which is preliminary data.</text>
</comment>
<dbReference type="Proteomes" id="UP000887159">
    <property type="component" value="Unassembled WGS sequence"/>
</dbReference>
<keyword evidence="2" id="KW-1185">Reference proteome</keyword>
<organism evidence="1 2">
    <name type="scientific">Trichonephila clavipes</name>
    <name type="common">Golden silk orbweaver</name>
    <name type="synonym">Nephila clavipes</name>
    <dbReference type="NCBI Taxonomy" id="2585209"/>
    <lineage>
        <taxon>Eukaryota</taxon>
        <taxon>Metazoa</taxon>
        <taxon>Ecdysozoa</taxon>
        <taxon>Arthropoda</taxon>
        <taxon>Chelicerata</taxon>
        <taxon>Arachnida</taxon>
        <taxon>Araneae</taxon>
        <taxon>Araneomorphae</taxon>
        <taxon>Entelegynae</taxon>
        <taxon>Araneoidea</taxon>
        <taxon>Nephilidae</taxon>
        <taxon>Trichonephila</taxon>
    </lineage>
</organism>
<dbReference type="EMBL" id="BMAU01021364">
    <property type="protein sequence ID" value="GFY23559.1"/>
    <property type="molecule type" value="Genomic_DNA"/>
</dbReference>
<dbReference type="AlphaFoldDB" id="A0A8X6VW72"/>
<proteinExistence type="predicted"/>
<accession>A0A8X6VW72</accession>
<name>A0A8X6VW72_TRICX</name>